<dbReference type="InterPro" id="IPR036259">
    <property type="entry name" value="MFS_trans_sf"/>
</dbReference>
<dbReference type="RefSeq" id="WP_122015590.1">
    <property type="nucleotide sequence ID" value="NZ_CP033169.1"/>
</dbReference>
<keyword evidence="2" id="KW-0813">Transport</keyword>
<evidence type="ECO:0000256" key="7">
    <source>
        <dbReference type="SAM" id="Phobius"/>
    </source>
</evidence>
<dbReference type="InterPro" id="IPR001958">
    <property type="entry name" value="Tet-R_TetA/multi-R_MdtG-like"/>
</dbReference>
<evidence type="ECO:0000313" key="9">
    <source>
        <dbReference type="EMBL" id="AYO31955.1"/>
    </source>
</evidence>
<dbReference type="InterPro" id="IPR011701">
    <property type="entry name" value="MFS"/>
</dbReference>
<feature type="domain" description="Major facilitator superfamily (MFS) profile" evidence="8">
    <location>
        <begin position="12"/>
        <end position="392"/>
    </location>
</feature>
<accession>A0A3G2R983</accession>
<evidence type="ECO:0000313" key="10">
    <source>
        <dbReference type="Proteomes" id="UP000280960"/>
    </source>
</evidence>
<dbReference type="InterPro" id="IPR020846">
    <property type="entry name" value="MFS_dom"/>
</dbReference>
<dbReference type="PANTHER" id="PTHR43414">
    <property type="entry name" value="MULTIDRUG RESISTANCE PROTEIN MDTG"/>
    <property type="match status" value="1"/>
</dbReference>
<dbReference type="PROSITE" id="PS50850">
    <property type="entry name" value="MFS"/>
    <property type="match status" value="1"/>
</dbReference>
<keyword evidence="10" id="KW-1185">Reference proteome</keyword>
<dbReference type="EMBL" id="CP033169">
    <property type="protein sequence ID" value="AYO31955.1"/>
    <property type="molecule type" value="Genomic_DNA"/>
</dbReference>
<dbReference type="Gene3D" id="1.20.1250.20">
    <property type="entry name" value="MFS general substrate transporter like domains"/>
    <property type="match status" value="1"/>
</dbReference>
<dbReference type="Pfam" id="PF07690">
    <property type="entry name" value="MFS_1"/>
    <property type="match status" value="1"/>
</dbReference>
<sequence length="397" mass="42154">MRLPYIPQWQRNLYLISLGVFVASIAFSIITPFLPIFLMQLGLKSNTSLWSGLVFSINSLAFGIMAPIWGSISDRYGKKPMMARAGLGMGLTYFLMAMVHNHIQLFVLRGINGLLSGYIPAAITLVAASSRPENLNYSLGIVQAASAIGNITGPLVGGITAKLLGIRGSMVFTGILLCIAAILPFAAKVKEEIVPKPKTSILKDIAATFQNRQLVILYTVWLLIQAALMAVFPTLPLLIGSISKQNAELYTGIIFSIVGVSTALGAPLVGRIRNYSTVNIFRWSLLACGALTALQGLATSIFALGALRFLFGFFNSAVTVAGNVLIAKSSDQNNQGSSFGMLNSIMSIGLVSGPIIGGYLGDHLGLSYSFFGGAVLLLAAYILSIFVSEPGAGKNYA</sequence>
<gene>
    <name evidence="9" type="ORF">D2962_16345</name>
</gene>
<evidence type="ECO:0000256" key="4">
    <source>
        <dbReference type="ARBA" id="ARBA00022692"/>
    </source>
</evidence>
<feature type="transmembrane region" description="Helical" evidence="7">
    <location>
        <begin position="12"/>
        <end position="37"/>
    </location>
</feature>
<keyword evidence="3" id="KW-1003">Cell membrane</keyword>
<keyword evidence="4 7" id="KW-0812">Transmembrane</keyword>
<evidence type="ECO:0000256" key="3">
    <source>
        <dbReference type="ARBA" id="ARBA00022475"/>
    </source>
</evidence>
<evidence type="ECO:0000256" key="2">
    <source>
        <dbReference type="ARBA" id="ARBA00022448"/>
    </source>
</evidence>
<dbReference type="Proteomes" id="UP000280960">
    <property type="component" value="Chromosome"/>
</dbReference>
<feature type="transmembrane region" description="Helical" evidence="7">
    <location>
        <begin position="281"/>
        <end position="303"/>
    </location>
</feature>
<dbReference type="PANTHER" id="PTHR43414:SF6">
    <property type="entry name" value="MULTIDRUG RESISTANCE PROTEIN MDTG"/>
    <property type="match status" value="1"/>
</dbReference>
<proteinExistence type="predicted"/>
<dbReference type="AlphaFoldDB" id="A0A3G2R983"/>
<comment type="subcellular location">
    <subcellularLocation>
        <location evidence="1">Cell membrane</location>
        <topology evidence="1">Multi-pass membrane protein</topology>
    </subcellularLocation>
</comment>
<feature type="transmembrane region" description="Helical" evidence="7">
    <location>
        <begin position="106"/>
        <end position="128"/>
    </location>
</feature>
<keyword evidence="6 7" id="KW-0472">Membrane</keyword>
<feature type="transmembrane region" description="Helical" evidence="7">
    <location>
        <begin position="168"/>
        <end position="187"/>
    </location>
</feature>
<feature type="transmembrane region" description="Helical" evidence="7">
    <location>
        <begin position="339"/>
        <end position="360"/>
    </location>
</feature>
<evidence type="ECO:0000256" key="5">
    <source>
        <dbReference type="ARBA" id="ARBA00022989"/>
    </source>
</evidence>
<protein>
    <submittedName>
        <fullName evidence="9">MFS transporter</fullName>
    </submittedName>
</protein>
<keyword evidence="5 7" id="KW-1133">Transmembrane helix</keyword>
<organism evidence="9 10">
    <name type="scientific">Biomaibacter acetigenes</name>
    <dbReference type="NCBI Taxonomy" id="2316383"/>
    <lineage>
        <taxon>Bacteria</taxon>
        <taxon>Bacillati</taxon>
        <taxon>Bacillota</taxon>
        <taxon>Clostridia</taxon>
        <taxon>Thermosediminibacterales</taxon>
        <taxon>Tepidanaerobacteraceae</taxon>
        <taxon>Biomaibacter</taxon>
    </lineage>
</organism>
<evidence type="ECO:0000256" key="6">
    <source>
        <dbReference type="ARBA" id="ARBA00023136"/>
    </source>
</evidence>
<feature type="transmembrane region" description="Helical" evidence="7">
    <location>
        <begin position="215"/>
        <end position="243"/>
    </location>
</feature>
<name>A0A3G2R983_9FIRM</name>
<reference evidence="9 10" key="1">
    <citation type="submission" date="2018-10" db="EMBL/GenBank/DDBJ databases">
        <authorList>
            <person name="Zhang X."/>
        </authorList>
    </citation>
    <scope>NUCLEOTIDE SEQUENCE [LARGE SCALE GENOMIC DNA]</scope>
    <source>
        <strain evidence="9 10">SK-G1</strain>
    </source>
</reference>
<dbReference type="KEGG" id="bacg:D2962_16345"/>
<feature type="transmembrane region" description="Helical" evidence="7">
    <location>
        <begin position="249"/>
        <end position="269"/>
    </location>
</feature>
<dbReference type="PRINTS" id="PR01035">
    <property type="entry name" value="TCRTETA"/>
</dbReference>
<feature type="transmembrane region" description="Helical" evidence="7">
    <location>
        <begin position="309"/>
        <end position="327"/>
    </location>
</feature>
<feature type="transmembrane region" description="Helical" evidence="7">
    <location>
        <begin position="49"/>
        <end position="69"/>
    </location>
</feature>
<dbReference type="SUPFAM" id="SSF103473">
    <property type="entry name" value="MFS general substrate transporter"/>
    <property type="match status" value="1"/>
</dbReference>
<dbReference type="GO" id="GO:0022857">
    <property type="term" value="F:transmembrane transporter activity"/>
    <property type="evidence" value="ECO:0007669"/>
    <property type="project" value="InterPro"/>
</dbReference>
<feature type="transmembrane region" description="Helical" evidence="7">
    <location>
        <begin position="366"/>
        <end position="387"/>
    </location>
</feature>
<evidence type="ECO:0000256" key="1">
    <source>
        <dbReference type="ARBA" id="ARBA00004651"/>
    </source>
</evidence>
<evidence type="ECO:0000259" key="8">
    <source>
        <dbReference type="PROSITE" id="PS50850"/>
    </source>
</evidence>
<dbReference type="GO" id="GO:0005886">
    <property type="term" value="C:plasma membrane"/>
    <property type="evidence" value="ECO:0007669"/>
    <property type="project" value="UniProtKB-SubCell"/>
</dbReference>